<dbReference type="SUPFAM" id="SSF57701">
    <property type="entry name" value="Zn2/Cys6 DNA-binding domain"/>
    <property type="match status" value="1"/>
</dbReference>
<protein>
    <recommendedName>
        <fullName evidence="9">Zn(2)-C6 fungal-type domain-containing protein</fullName>
    </recommendedName>
</protein>
<dbReference type="EMBL" id="NBII01000002">
    <property type="protein sequence ID" value="PAV22046.1"/>
    <property type="molecule type" value="Genomic_DNA"/>
</dbReference>
<evidence type="ECO:0000256" key="6">
    <source>
        <dbReference type="ARBA" id="ARBA00023163"/>
    </source>
</evidence>
<dbReference type="Pfam" id="PF04082">
    <property type="entry name" value="Fungal_trans"/>
    <property type="match status" value="1"/>
</dbReference>
<dbReference type="InterPro" id="IPR036864">
    <property type="entry name" value="Zn2-C6_fun-type_DNA-bd_sf"/>
</dbReference>
<dbReference type="GO" id="GO:0005634">
    <property type="term" value="C:nucleus"/>
    <property type="evidence" value="ECO:0007669"/>
    <property type="project" value="UniProtKB-SubCell"/>
</dbReference>
<keyword evidence="2" id="KW-0479">Metal-binding</keyword>
<keyword evidence="6" id="KW-0804">Transcription</keyword>
<dbReference type="STRING" id="2282107.A0A286UR23"/>
<evidence type="ECO:0000256" key="4">
    <source>
        <dbReference type="ARBA" id="ARBA00023015"/>
    </source>
</evidence>
<dbReference type="InParanoid" id="A0A286UR23"/>
<keyword evidence="3" id="KW-0862">Zinc</keyword>
<dbReference type="InterPro" id="IPR007219">
    <property type="entry name" value="XnlR_reg_dom"/>
</dbReference>
<evidence type="ECO:0000256" key="2">
    <source>
        <dbReference type="ARBA" id="ARBA00022723"/>
    </source>
</evidence>
<keyword evidence="4" id="KW-0805">Transcription regulation</keyword>
<dbReference type="FunCoup" id="A0A286UR23">
    <property type="interactions" value="24"/>
</dbReference>
<sequence length="865" mass="96683">MSIPSSTEYPDNDPFDSNQLCKKRSSRACDQCRRTKSKCRRPTGSDRPCSNCIIAGLMCTFQGPSFKRGPPKGYINAIEQRLHQVEALLSAIVSSGDTRAQGVISDLRKDATACEIIDRVDRGPYGSSSRITAETRPADFANAIRQLSESDSKSSRSVRDSRMNRENVSLSSTEIPAPSLRWLQKLKGLIEGQGLSHTPDQWNIRNRSASSTINIREPVVKMGSRSSSVSENEEDLIERAEDEEAIGNLSVNENQEFRYHNEASGMPLLDRLTDSAGRRNSDGIWRLPVTRIWSFAPVQLSGLDSESSVAINMPSIEHQDLLIELYFTYVHPELPVLNKSSFLSLYATSKFPSGSENTRTYISKLLLLSMFTISGRYNPREQPFPSRSDQMWEAGCNYLASARRILYSVLHKTSITTCQSLILLAYREFGVGSFEHGSFFIGMAIRMAQDLGLHRSADKWQRFGTDLLSQEQKLERKRVWWSCCIVEKYIACSLGCPVAIHENEYDTDLPEDNATVTSTLTFTEETDLWQPHPIIATSKPLGPIVGHVFSSFRAVASLSIIVGKIIIKIYSIRQKPWNKKQQLLFELDKQLNDWLLHLPHHLQYDLCLRQPASPQIILLHIQYSHAVLLLHRRFIPRLNHKESAASAHGIDTTREFSLCQGAARKITELASAIEEIFSLGAASAYLPTYLMSAGIVHLAGLAIGPDKRGSDAALKKTMACLKGMERIWPSAQRNHELLESSREKFQSPSSNVVLVGHTSPQGGLSSYSYVGENTEDRNANALLMAHLLGLNVPEVEASQTQVGSLPIYSTERNSTSQLETTLSPLSQTSQFHVPMDFGQMAHSYPDYGPFYGYDFQSFTESDSNH</sequence>
<organism evidence="10 11">
    <name type="scientific">Pyrrhoderma noxium</name>
    <dbReference type="NCBI Taxonomy" id="2282107"/>
    <lineage>
        <taxon>Eukaryota</taxon>
        <taxon>Fungi</taxon>
        <taxon>Dikarya</taxon>
        <taxon>Basidiomycota</taxon>
        <taxon>Agaricomycotina</taxon>
        <taxon>Agaricomycetes</taxon>
        <taxon>Hymenochaetales</taxon>
        <taxon>Hymenochaetaceae</taxon>
        <taxon>Pyrrhoderma</taxon>
    </lineage>
</organism>
<dbReference type="PANTHER" id="PTHR31313:SF78">
    <property type="entry name" value="TRANSCRIPTION FACTOR DOMAIN-CONTAINING PROTEIN"/>
    <property type="match status" value="1"/>
</dbReference>
<dbReference type="GO" id="GO:0000981">
    <property type="term" value="F:DNA-binding transcription factor activity, RNA polymerase II-specific"/>
    <property type="evidence" value="ECO:0007669"/>
    <property type="project" value="InterPro"/>
</dbReference>
<dbReference type="OrthoDB" id="2123952at2759"/>
<dbReference type="Gene3D" id="4.10.240.10">
    <property type="entry name" value="Zn(2)-C6 fungal-type DNA-binding domain"/>
    <property type="match status" value="1"/>
</dbReference>
<dbReference type="CDD" id="cd12148">
    <property type="entry name" value="fungal_TF_MHR"/>
    <property type="match status" value="1"/>
</dbReference>
<accession>A0A286UR23</accession>
<dbReference type="SMART" id="SM00906">
    <property type="entry name" value="Fungal_trans"/>
    <property type="match status" value="1"/>
</dbReference>
<dbReference type="PROSITE" id="PS50048">
    <property type="entry name" value="ZN2_CY6_FUNGAL_2"/>
    <property type="match status" value="1"/>
</dbReference>
<dbReference type="SMART" id="SM00066">
    <property type="entry name" value="GAL4"/>
    <property type="match status" value="1"/>
</dbReference>
<feature type="compositionally biased region" description="Basic and acidic residues" evidence="8">
    <location>
        <begin position="148"/>
        <end position="165"/>
    </location>
</feature>
<keyword evidence="11" id="KW-1185">Reference proteome</keyword>
<evidence type="ECO:0000313" key="10">
    <source>
        <dbReference type="EMBL" id="PAV22046.1"/>
    </source>
</evidence>
<keyword evidence="5" id="KW-0238">DNA-binding</keyword>
<dbReference type="GO" id="GO:0008270">
    <property type="term" value="F:zinc ion binding"/>
    <property type="evidence" value="ECO:0007669"/>
    <property type="project" value="InterPro"/>
</dbReference>
<dbReference type="GO" id="GO:0003677">
    <property type="term" value="F:DNA binding"/>
    <property type="evidence" value="ECO:0007669"/>
    <property type="project" value="UniProtKB-KW"/>
</dbReference>
<dbReference type="InterPro" id="IPR001138">
    <property type="entry name" value="Zn2Cys6_DnaBD"/>
</dbReference>
<dbReference type="GO" id="GO:0006351">
    <property type="term" value="P:DNA-templated transcription"/>
    <property type="evidence" value="ECO:0007669"/>
    <property type="project" value="InterPro"/>
</dbReference>
<gene>
    <name evidence="10" type="ORF">PNOK_0200300</name>
</gene>
<comment type="caution">
    <text evidence="10">The sequence shown here is derived from an EMBL/GenBank/DDBJ whole genome shotgun (WGS) entry which is preliminary data.</text>
</comment>
<dbReference type="CDD" id="cd00067">
    <property type="entry name" value="GAL4"/>
    <property type="match status" value="1"/>
</dbReference>
<evidence type="ECO:0000256" key="5">
    <source>
        <dbReference type="ARBA" id="ARBA00023125"/>
    </source>
</evidence>
<evidence type="ECO:0000256" key="8">
    <source>
        <dbReference type="SAM" id="MobiDB-lite"/>
    </source>
</evidence>
<evidence type="ECO:0000313" key="11">
    <source>
        <dbReference type="Proteomes" id="UP000217199"/>
    </source>
</evidence>
<proteinExistence type="predicted"/>
<comment type="subcellular location">
    <subcellularLocation>
        <location evidence="1">Nucleus</location>
    </subcellularLocation>
</comment>
<feature type="domain" description="Zn(2)-C6 fungal-type" evidence="9">
    <location>
        <begin position="28"/>
        <end position="61"/>
    </location>
</feature>
<dbReference type="AlphaFoldDB" id="A0A286UR23"/>
<feature type="region of interest" description="Disordered" evidence="8">
    <location>
        <begin position="147"/>
        <end position="172"/>
    </location>
</feature>
<dbReference type="Pfam" id="PF00172">
    <property type="entry name" value="Zn_clus"/>
    <property type="match status" value="1"/>
</dbReference>
<evidence type="ECO:0000256" key="3">
    <source>
        <dbReference type="ARBA" id="ARBA00022833"/>
    </source>
</evidence>
<dbReference type="Proteomes" id="UP000217199">
    <property type="component" value="Unassembled WGS sequence"/>
</dbReference>
<dbReference type="InterPro" id="IPR051615">
    <property type="entry name" value="Transcr_Regulatory_Elem"/>
</dbReference>
<keyword evidence="7" id="KW-0539">Nucleus</keyword>
<dbReference type="PANTHER" id="PTHR31313">
    <property type="entry name" value="TY1 ENHANCER ACTIVATOR"/>
    <property type="match status" value="1"/>
</dbReference>
<evidence type="ECO:0000256" key="7">
    <source>
        <dbReference type="ARBA" id="ARBA00023242"/>
    </source>
</evidence>
<reference evidence="10 11" key="1">
    <citation type="journal article" date="2017" name="Mol. Ecol.">
        <title>Comparative and population genomic landscape of Phellinus noxius: A hypervariable fungus causing root rot in trees.</title>
        <authorList>
            <person name="Chung C.L."/>
            <person name="Lee T.J."/>
            <person name="Akiba M."/>
            <person name="Lee H.H."/>
            <person name="Kuo T.H."/>
            <person name="Liu D."/>
            <person name="Ke H.M."/>
            <person name="Yokoi T."/>
            <person name="Roa M.B."/>
            <person name="Lu M.J."/>
            <person name="Chang Y.Y."/>
            <person name="Ann P.J."/>
            <person name="Tsai J.N."/>
            <person name="Chen C.Y."/>
            <person name="Tzean S.S."/>
            <person name="Ota Y."/>
            <person name="Hattori T."/>
            <person name="Sahashi N."/>
            <person name="Liou R.F."/>
            <person name="Kikuchi T."/>
            <person name="Tsai I.J."/>
        </authorList>
    </citation>
    <scope>NUCLEOTIDE SEQUENCE [LARGE SCALE GENOMIC DNA]</scope>
    <source>
        <strain evidence="10 11">FFPRI411160</strain>
    </source>
</reference>
<dbReference type="PROSITE" id="PS00463">
    <property type="entry name" value="ZN2_CY6_FUNGAL_1"/>
    <property type="match status" value="1"/>
</dbReference>
<name>A0A286UR23_9AGAM</name>
<evidence type="ECO:0000256" key="1">
    <source>
        <dbReference type="ARBA" id="ARBA00004123"/>
    </source>
</evidence>
<evidence type="ECO:0000259" key="9">
    <source>
        <dbReference type="PROSITE" id="PS50048"/>
    </source>
</evidence>